<accession>A0A0E4GUY0</accession>
<evidence type="ECO:0000259" key="2">
    <source>
        <dbReference type="Pfam" id="PF13193"/>
    </source>
</evidence>
<dbReference type="Gene3D" id="3.30.300.30">
    <property type="match status" value="1"/>
</dbReference>
<dbReference type="SUPFAM" id="SSF56801">
    <property type="entry name" value="Acetyl-CoA synthetase-like"/>
    <property type="match status" value="1"/>
</dbReference>
<gene>
    <name evidence="3" type="ORF">BN1232_00594</name>
</gene>
<sequence length="576" mass="63691">MKVIALRSLIAAVHSPRYLDVTHIAQAAWIDRQAPQWERRARPGVHGHCAREGTAPGHLTPVKFGGGTVFRMQIRPYLGSGKPAIILYPSGTVVTFDELEARANRLAHRFRQAGLREGDSVAILMENNQHIHAVMWAARRSGLYYVPINTHLTAAEAAYIIDNSNAKAIVGSAALRDTLAGLAEHLPNGLPELLLIADGELAGWERYPECVANQPDTPIDDEIEGDLLQYSSGTTGRPKGIKRELPHVPPEDAPGMMSALVDFWMDSDTVYLSPAPLYHTAPSVWSMTVQAAGLTTVVMERFDAEGTLDAIQRHRITHGQFVPAMFVRMLKLPQDVRDSYDLSSLKRVMHAAAPCPVQIKKQMIDWWGPIVDEYYASSEAHGSTLIFAEDWLAHPGSVGKPMVGVVHILDENGNELPPGEAGEIYFEGGYAFEYLNDATKTASSRDEHGWTTVGDIGYLDEEGYLYLTDRRHHMIISGGVNIYPQEAENLLVTHPKVLDAAVFGVPDDEMGQRVVAAVQTVDEADASDEFGDELMTWLRDRLAHFKCPRSIAFEKQLPRTDTGKLYKNALIEKYSV</sequence>
<dbReference type="InterPro" id="IPR042099">
    <property type="entry name" value="ANL_N_sf"/>
</dbReference>
<keyword evidence="3" id="KW-0436">Ligase</keyword>
<dbReference type="Pfam" id="PF00501">
    <property type="entry name" value="AMP-binding"/>
    <property type="match status" value="1"/>
</dbReference>
<dbReference type="AlphaFoldDB" id="A0A0E4GUY0"/>
<dbReference type="PANTHER" id="PTHR24096">
    <property type="entry name" value="LONG-CHAIN-FATTY-ACID--COA LIGASE"/>
    <property type="match status" value="1"/>
</dbReference>
<evidence type="ECO:0000313" key="4">
    <source>
        <dbReference type="Proteomes" id="UP000199251"/>
    </source>
</evidence>
<dbReference type="Proteomes" id="UP000199251">
    <property type="component" value="Unassembled WGS sequence"/>
</dbReference>
<dbReference type="InterPro" id="IPR020845">
    <property type="entry name" value="AMP-binding_CS"/>
</dbReference>
<dbReference type="PROSITE" id="PS00455">
    <property type="entry name" value="AMP_BINDING"/>
    <property type="match status" value="1"/>
</dbReference>
<evidence type="ECO:0000313" key="3">
    <source>
        <dbReference type="EMBL" id="CQD04097.1"/>
    </source>
</evidence>
<dbReference type="NCBIfam" id="NF038341">
    <property type="entry name" value="ligase_FadD4"/>
    <property type="match status" value="1"/>
</dbReference>
<dbReference type="Pfam" id="PF13193">
    <property type="entry name" value="AMP-binding_C"/>
    <property type="match status" value="1"/>
</dbReference>
<dbReference type="InterPro" id="IPR025110">
    <property type="entry name" value="AMP-bd_C"/>
</dbReference>
<feature type="domain" description="AMP-dependent synthetase/ligase" evidence="1">
    <location>
        <begin position="81"/>
        <end position="429"/>
    </location>
</feature>
<dbReference type="CDD" id="cd05929">
    <property type="entry name" value="BACL_like"/>
    <property type="match status" value="1"/>
</dbReference>
<dbReference type="STRING" id="141349.BN1232_00594"/>
<dbReference type="PANTHER" id="PTHR24096:SF323">
    <property type="entry name" value="BLR3536 PROTEIN"/>
    <property type="match status" value="1"/>
</dbReference>
<name>A0A0E4GUY0_MYCLN</name>
<dbReference type="InterPro" id="IPR045851">
    <property type="entry name" value="AMP-bd_C_sf"/>
</dbReference>
<evidence type="ECO:0000259" key="1">
    <source>
        <dbReference type="Pfam" id="PF00501"/>
    </source>
</evidence>
<dbReference type="Gene3D" id="3.40.50.12780">
    <property type="entry name" value="N-terminal domain of ligase-like"/>
    <property type="match status" value="1"/>
</dbReference>
<dbReference type="InterPro" id="IPR000873">
    <property type="entry name" value="AMP-dep_synth/lig_dom"/>
</dbReference>
<protein>
    <submittedName>
        <fullName evidence="3">Long-chain-fatty-acid--CoA ligase</fullName>
    </submittedName>
</protein>
<organism evidence="3 4">
    <name type="scientific">Mycobacterium lentiflavum</name>
    <dbReference type="NCBI Taxonomy" id="141349"/>
    <lineage>
        <taxon>Bacteria</taxon>
        <taxon>Bacillati</taxon>
        <taxon>Actinomycetota</taxon>
        <taxon>Actinomycetes</taxon>
        <taxon>Mycobacteriales</taxon>
        <taxon>Mycobacteriaceae</taxon>
        <taxon>Mycobacterium</taxon>
        <taxon>Mycobacterium simiae complex</taxon>
    </lineage>
</organism>
<dbReference type="GO" id="GO:0016405">
    <property type="term" value="F:CoA-ligase activity"/>
    <property type="evidence" value="ECO:0007669"/>
    <property type="project" value="TreeGrafter"/>
</dbReference>
<feature type="domain" description="AMP-binding enzyme C-terminal" evidence="2">
    <location>
        <begin position="486"/>
        <end position="564"/>
    </location>
</feature>
<dbReference type="EMBL" id="CTEE01000001">
    <property type="protein sequence ID" value="CQD04097.1"/>
    <property type="molecule type" value="Genomic_DNA"/>
</dbReference>
<proteinExistence type="predicted"/>
<reference evidence="3 4" key="1">
    <citation type="submission" date="2015-03" db="EMBL/GenBank/DDBJ databases">
        <authorList>
            <person name="Urmite Genomes"/>
        </authorList>
    </citation>
    <scope>NUCLEOTIDE SEQUENCE [LARGE SCALE GENOMIC DNA]</scope>
    <source>
        <strain evidence="3 4">CSUR P1491</strain>
    </source>
</reference>